<feature type="non-terminal residue" evidence="1">
    <location>
        <position position="33"/>
    </location>
</feature>
<protein>
    <submittedName>
        <fullName evidence="1">Transglutaminase</fullName>
    </submittedName>
</protein>
<evidence type="ECO:0000313" key="2">
    <source>
        <dbReference type="Proteomes" id="UP000297630"/>
    </source>
</evidence>
<reference evidence="1 2" key="1">
    <citation type="submission" date="2019-01" db="EMBL/GenBank/DDBJ databases">
        <title>Draft genome sequence of Bacillus sp. DPC6431.</title>
        <authorList>
            <person name="Arbulu S."/>
            <person name="Murphy K."/>
            <person name="O'Sullivan O."/>
            <person name="Rea M.C."/>
            <person name="Hill C."/>
            <person name="Ross R.P."/>
        </authorList>
    </citation>
    <scope>NUCLEOTIDE SEQUENCE [LARGE SCALE GENOMIC DNA]</scope>
    <source>
        <strain evidence="1 2">DPC6431</strain>
    </source>
</reference>
<dbReference type="Proteomes" id="UP000297630">
    <property type="component" value="Unassembled WGS sequence"/>
</dbReference>
<evidence type="ECO:0000313" key="1">
    <source>
        <dbReference type="EMBL" id="TFF43334.1"/>
    </source>
</evidence>
<dbReference type="AlphaFoldDB" id="A0A4Y8SYI5"/>
<organism evidence="1 2">
    <name type="scientific">Bacillus thuringiensis</name>
    <dbReference type="NCBI Taxonomy" id="1428"/>
    <lineage>
        <taxon>Bacteria</taxon>
        <taxon>Bacillati</taxon>
        <taxon>Bacillota</taxon>
        <taxon>Bacilli</taxon>
        <taxon>Bacillales</taxon>
        <taxon>Bacillaceae</taxon>
        <taxon>Bacillus</taxon>
        <taxon>Bacillus cereus group</taxon>
    </lineage>
</organism>
<comment type="caution">
    <text evidence="1">The sequence shown here is derived from an EMBL/GenBank/DDBJ whole genome shotgun (WGS) entry which is preliminary data.</text>
</comment>
<dbReference type="EMBL" id="SCLP01000087">
    <property type="protein sequence ID" value="TFF43334.1"/>
    <property type="molecule type" value="Genomic_DNA"/>
</dbReference>
<sequence>MRFAGSMVQGSVPSSALRRVARSRRVLAGFAWA</sequence>
<accession>A0A4Y8SYI5</accession>
<name>A0A4Y8SYI5_BACTU</name>
<gene>
    <name evidence="1" type="ORF">EQ803_29670</name>
</gene>
<proteinExistence type="predicted"/>